<sequence>MILDITVDHCAPMLATVQSCFQQRIPSFRTELILLAPQLDRKRNSIS</sequence>
<proteinExistence type="predicted"/>
<gene>
    <name evidence="1" type="ORF">BDD14_6511</name>
</gene>
<dbReference type="EMBL" id="SHKW01000008">
    <property type="protein sequence ID" value="RZU28926.1"/>
    <property type="molecule type" value="Genomic_DNA"/>
</dbReference>
<evidence type="ECO:0000313" key="1">
    <source>
        <dbReference type="EMBL" id="RZU28926.1"/>
    </source>
</evidence>
<evidence type="ECO:0000313" key="2">
    <source>
        <dbReference type="Proteomes" id="UP000292958"/>
    </source>
</evidence>
<accession>A0A4V2G1E2</accession>
<dbReference type="AlphaFoldDB" id="A0A4V2G1E2"/>
<dbReference type="Proteomes" id="UP000292958">
    <property type="component" value="Unassembled WGS sequence"/>
</dbReference>
<name>A0A4V2G1E2_9BACT</name>
<protein>
    <submittedName>
        <fullName evidence="1">Uncharacterized protein</fullName>
    </submittedName>
</protein>
<organism evidence="1 2">
    <name type="scientific">Edaphobacter modestus</name>
    <dbReference type="NCBI Taxonomy" id="388466"/>
    <lineage>
        <taxon>Bacteria</taxon>
        <taxon>Pseudomonadati</taxon>
        <taxon>Acidobacteriota</taxon>
        <taxon>Terriglobia</taxon>
        <taxon>Terriglobales</taxon>
        <taxon>Acidobacteriaceae</taxon>
        <taxon>Edaphobacter</taxon>
    </lineage>
</organism>
<keyword evidence="2" id="KW-1185">Reference proteome</keyword>
<comment type="caution">
    <text evidence="1">The sequence shown here is derived from an EMBL/GenBank/DDBJ whole genome shotgun (WGS) entry which is preliminary data.</text>
</comment>
<reference evidence="1 2" key="1">
    <citation type="submission" date="2019-02" db="EMBL/GenBank/DDBJ databases">
        <title>Genomic Encyclopedia of Archaeal and Bacterial Type Strains, Phase II (KMG-II): from individual species to whole genera.</title>
        <authorList>
            <person name="Goeker M."/>
        </authorList>
    </citation>
    <scope>NUCLEOTIDE SEQUENCE [LARGE SCALE GENOMIC DNA]</scope>
    <source>
        <strain evidence="1 2">DSM 18101</strain>
    </source>
</reference>